<dbReference type="InterPro" id="IPR001841">
    <property type="entry name" value="Znf_RING"/>
</dbReference>
<feature type="region of interest" description="Disordered" evidence="6">
    <location>
        <begin position="1"/>
        <end position="142"/>
    </location>
</feature>
<feature type="compositionally biased region" description="Low complexity" evidence="6">
    <location>
        <begin position="125"/>
        <end position="139"/>
    </location>
</feature>
<dbReference type="SMART" id="SM00184">
    <property type="entry name" value="RING"/>
    <property type="match status" value="1"/>
</dbReference>
<name>A0A427XQG2_9TREE</name>
<keyword evidence="1" id="KW-0479">Metal-binding</keyword>
<feature type="compositionally biased region" description="Pro residues" evidence="6">
    <location>
        <begin position="610"/>
        <end position="620"/>
    </location>
</feature>
<feature type="compositionally biased region" description="Acidic residues" evidence="6">
    <location>
        <begin position="445"/>
        <end position="464"/>
    </location>
</feature>
<proteinExistence type="predicted"/>
<dbReference type="EMBL" id="RSCE01000007">
    <property type="protein sequence ID" value="RSH81038.1"/>
    <property type="molecule type" value="Genomic_DNA"/>
</dbReference>
<dbReference type="Gene3D" id="3.30.40.10">
    <property type="entry name" value="Zinc/RING finger domain, C3HC4 (zinc finger)"/>
    <property type="match status" value="1"/>
</dbReference>
<comment type="caution">
    <text evidence="8">The sequence shown here is derived from an EMBL/GenBank/DDBJ whole genome shotgun (WGS) entry which is preliminary data.</text>
</comment>
<dbReference type="SUPFAM" id="SSF57850">
    <property type="entry name" value="RING/U-box"/>
    <property type="match status" value="1"/>
</dbReference>
<protein>
    <recommendedName>
        <fullName evidence="7">RING-type domain-containing protein</fullName>
    </recommendedName>
</protein>
<evidence type="ECO:0000256" key="1">
    <source>
        <dbReference type="ARBA" id="ARBA00022723"/>
    </source>
</evidence>
<dbReference type="GO" id="GO:0008270">
    <property type="term" value="F:zinc ion binding"/>
    <property type="evidence" value="ECO:0007669"/>
    <property type="project" value="UniProtKB-KW"/>
</dbReference>
<gene>
    <name evidence="8" type="ORF">EHS24_008472</name>
</gene>
<dbReference type="InterPro" id="IPR013083">
    <property type="entry name" value="Znf_RING/FYVE/PHD"/>
</dbReference>
<dbReference type="InterPro" id="IPR027370">
    <property type="entry name" value="Znf-RING_euk"/>
</dbReference>
<feature type="domain" description="RING-type" evidence="7">
    <location>
        <begin position="227"/>
        <end position="286"/>
    </location>
</feature>
<reference evidence="8 9" key="1">
    <citation type="submission" date="2018-11" db="EMBL/GenBank/DDBJ databases">
        <title>Genome sequence of Apiotrichum porosum DSM 27194.</title>
        <authorList>
            <person name="Aliyu H."/>
            <person name="Gorte O."/>
            <person name="Ochsenreither K."/>
        </authorList>
    </citation>
    <scope>NUCLEOTIDE SEQUENCE [LARGE SCALE GENOMIC DNA]</scope>
    <source>
        <strain evidence="8 9">DSM 27194</strain>
    </source>
</reference>
<feature type="region of interest" description="Disordered" evidence="6">
    <location>
        <begin position="407"/>
        <end position="589"/>
    </location>
</feature>
<evidence type="ECO:0000256" key="4">
    <source>
        <dbReference type="PROSITE-ProRule" id="PRU00175"/>
    </source>
</evidence>
<feature type="compositionally biased region" description="Acidic residues" evidence="6">
    <location>
        <begin position="363"/>
        <end position="384"/>
    </location>
</feature>
<evidence type="ECO:0000256" key="2">
    <source>
        <dbReference type="ARBA" id="ARBA00022771"/>
    </source>
</evidence>
<feature type="compositionally biased region" description="Low complexity" evidence="6">
    <location>
        <begin position="32"/>
        <end position="54"/>
    </location>
</feature>
<organism evidence="8 9">
    <name type="scientific">Apiotrichum porosum</name>
    <dbReference type="NCBI Taxonomy" id="105984"/>
    <lineage>
        <taxon>Eukaryota</taxon>
        <taxon>Fungi</taxon>
        <taxon>Dikarya</taxon>
        <taxon>Basidiomycota</taxon>
        <taxon>Agaricomycotina</taxon>
        <taxon>Tremellomycetes</taxon>
        <taxon>Trichosporonales</taxon>
        <taxon>Trichosporonaceae</taxon>
        <taxon>Apiotrichum</taxon>
    </lineage>
</organism>
<dbReference type="AlphaFoldDB" id="A0A427XQG2"/>
<keyword evidence="2 4" id="KW-0863">Zinc-finger</keyword>
<feature type="coiled-coil region" evidence="5">
    <location>
        <begin position="143"/>
        <end position="170"/>
    </location>
</feature>
<dbReference type="PROSITE" id="PS50089">
    <property type="entry name" value="ZF_RING_2"/>
    <property type="match status" value="1"/>
</dbReference>
<evidence type="ECO:0000259" key="7">
    <source>
        <dbReference type="PROSITE" id="PS50089"/>
    </source>
</evidence>
<evidence type="ECO:0000256" key="5">
    <source>
        <dbReference type="SAM" id="Coils"/>
    </source>
</evidence>
<feature type="region of interest" description="Disordered" evidence="6">
    <location>
        <begin position="362"/>
        <end position="387"/>
    </location>
</feature>
<dbReference type="Proteomes" id="UP000279236">
    <property type="component" value="Unassembled WGS sequence"/>
</dbReference>
<feature type="compositionally biased region" description="Basic residues" evidence="6">
    <location>
        <begin position="61"/>
        <end position="71"/>
    </location>
</feature>
<dbReference type="Pfam" id="PF13445">
    <property type="entry name" value="zf-RING_UBOX"/>
    <property type="match status" value="1"/>
</dbReference>
<dbReference type="STRING" id="105984.A0A427XQG2"/>
<evidence type="ECO:0000313" key="8">
    <source>
        <dbReference type="EMBL" id="RSH81038.1"/>
    </source>
</evidence>
<evidence type="ECO:0000256" key="6">
    <source>
        <dbReference type="SAM" id="MobiDB-lite"/>
    </source>
</evidence>
<dbReference type="RefSeq" id="XP_028475757.1">
    <property type="nucleotide sequence ID" value="XM_028623783.1"/>
</dbReference>
<sequence>MPKHKAKNGAARVGGKQSHPQHPYHVDDKPRPASATASPTADAPSTSTDMSNGNGNEGGSGKRKRKNRPSSKPKQTGDAAPASAASAQPPASSDDTAVDANSQSHHPNGQDDVTDEIAAPMTNGASSSSRDSSIAASDSKSGKPFLKDEVAELKALLQAARDQVSSINEAMHMFKTASQLQSQNQVQAVRAEMALMKTEMETAMSTTTKLLADQTAHLDKVKETVSCGVCFEPLDDPHALTCGHTACRKCLVQWFRSANAYRSENIHEVFPNQDLTYRTKVCHMCREPIYRRPVRMFALQSVIDTLGIAHPTPERDEDPWRLTFPRDVTGYVLDDPSDNIDRCPCCLGEVAFGQCNSCGAEFSSDDDDDSDGEDLDAESEDTDSEAGSIIEFLDSDDDDDLVLNAARNALGLPPRRGATPPERARDVRRTFSPSQPPAMPSFLDDIADESGDDGSGDESGEDLDGPLPGRFNLDRDDDDSGSAGDSDVDDLHRDRLAGRPFANLPPPVLSSNYDSDSDSDSERSPHGRSRTPTLARRNDVTAADDDDLDLDEEEEYESSFISDGSVEMLSADEDSEAEVNGVVDGDDDAPAIDELRARRAARFGAGPGAPAVPEPEPQPEPASATTASRRRRRIVESDDED</sequence>
<keyword evidence="3" id="KW-0862">Zinc</keyword>
<keyword evidence="5" id="KW-0175">Coiled coil</keyword>
<feature type="compositionally biased region" description="Low complexity" evidence="6">
    <location>
        <begin position="72"/>
        <end position="95"/>
    </location>
</feature>
<dbReference type="GeneID" id="39593015"/>
<evidence type="ECO:0000256" key="3">
    <source>
        <dbReference type="ARBA" id="ARBA00022833"/>
    </source>
</evidence>
<evidence type="ECO:0000313" key="9">
    <source>
        <dbReference type="Proteomes" id="UP000279236"/>
    </source>
</evidence>
<keyword evidence="9" id="KW-1185">Reference proteome</keyword>
<feature type="compositionally biased region" description="Acidic residues" evidence="6">
    <location>
        <begin position="542"/>
        <end position="557"/>
    </location>
</feature>
<accession>A0A427XQG2</accession>
<feature type="region of interest" description="Disordered" evidence="6">
    <location>
        <begin position="602"/>
        <end position="641"/>
    </location>
</feature>
<dbReference type="OrthoDB" id="6105938at2759"/>